<organism evidence="1 2">
    <name type="scientific">Triparma laevis f. longispina</name>
    <dbReference type="NCBI Taxonomy" id="1714387"/>
    <lineage>
        <taxon>Eukaryota</taxon>
        <taxon>Sar</taxon>
        <taxon>Stramenopiles</taxon>
        <taxon>Ochrophyta</taxon>
        <taxon>Bolidophyceae</taxon>
        <taxon>Parmales</taxon>
        <taxon>Triparmaceae</taxon>
        <taxon>Triparma</taxon>
    </lineage>
</organism>
<keyword evidence="2" id="KW-1185">Reference proteome</keyword>
<dbReference type="OrthoDB" id="10622589at2759"/>
<dbReference type="AlphaFoldDB" id="A0A9W7E7R2"/>
<gene>
    <name evidence="1" type="ORF">TrLO_g11902</name>
</gene>
<protein>
    <submittedName>
        <fullName evidence="1">Uncharacterized protein</fullName>
    </submittedName>
</protein>
<comment type="caution">
    <text evidence="1">The sequence shown here is derived from an EMBL/GenBank/DDBJ whole genome shotgun (WGS) entry which is preliminary data.</text>
</comment>
<reference evidence="2" key="1">
    <citation type="journal article" date="2023" name="Commun. Biol.">
        <title>Genome analysis of Parmales, the sister group of diatoms, reveals the evolutionary specialization of diatoms from phago-mixotrophs to photoautotrophs.</title>
        <authorList>
            <person name="Ban H."/>
            <person name="Sato S."/>
            <person name="Yoshikawa S."/>
            <person name="Yamada K."/>
            <person name="Nakamura Y."/>
            <person name="Ichinomiya M."/>
            <person name="Sato N."/>
            <person name="Blanc-Mathieu R."/>
            <person name="Endo H."/>
            <person name="Kuwata A."/>
            <person name="Ogata H."/>
        </authorList>
    </citation>
    <scope>NUCLEOTIDE SEQUENCE [LARGE SCALE GENOMIC DNA]</scope>
    <source>
        <strain evidence="2">NIES 3700</strain>
    </source>
</reference>
<dbReference type="EMBL" id="BRXW01000595">
    <property type="protein sequence ID" value="GMH68583.1"/>
    <property type="molecule type" value="Genomic_DNA"/>
</dbReference>
<accession>A0A9W7E7R2</accession>
<proteinExistence type="predicted"/>
<evidence type="ECO:0000313" key="1">
    <source>
        <dbReference type="EMBL" id="GMH68583.1"/>
    </source>
</evidence>
<evidence type="ECO:0000313" key="2">
    <source>
        <dbReference type="Proteomes" id="UP001165122"/>
    </source>
</evidence>
<name>A0A9W7E7R2_9STRA</name>
<sequence>MKAANDAYRVAKGAEHEKDTEVGPMMEMTIGKCVEMFAESIPGIIIQTSAILSEIESGDEVSKWSIISLAVLILTTGFVSATLSYDWDTDPKNRAKVPDFYGYIPDPPRVWAAMLMSLMAISSVKVLLTALLVVCLGYINSSYILYFIGGDMMFYLGLKAVRGDFRYWLRIDGLSGFGDIAVS</sequence>
<dbReference type="Proteomes" id="UP001165122">
    <property type="component" value="Unassembled WGS sequence"/>
</dbReference>